<sequence length="722" mass="81686">MGEDKCFIPKCEGTTPLDQALSSPNFPYYEHLRAQLCSYLPQNLIDQIDRCFFVADFAHKDQKRASGEPYIIHPIAVATVIAQLHLDVESIEAALLHDVVEDTMVTEQMIEDEFGANVRALVQGVTKLDKLRFQDYKEAQMENFRKMILAMTKDIRVILLKLADRTHNMRTLGALRPDKRIRIAKETLDVFVPIANRLGISEIRQELEELCMASIYPTRYRVLKAAVTRARNNRKEVVTSMLTAIKNRLKESNIEARVLGREKRLYSIYRKMVQKELQFSEIMDVYGFRIILKDVDTCYRVLGQMHNLFKPRPNGFKDYIAIPKLNGYQSLHTSLIGPHGVPIEVQIRTEFMDQMAARGVAAHWAYKESGSKAVSTASQKNAQDWIKNLIDLQQSAGSSLEFVEDVKTDLFPDSIFVFTPDGTIYNLPKGATPVDFAYALHTDIGHHCIGARVNHHVFPLSRSLQSGQSVEIITSSSACPNAIWLSTVVTSRARSSIRQYLKGLRSQECQLIGRRLLQNALRPTRIESLSEEQIKSIVENFNEPNIETLFTDIAMGNILTVAVVKFLDPDSHKHHELPVKGTGGMPFTYAQCCMPIPGDKIIAHIAQGRGIVIHNINCKNLRENERGPGKSLNVSWNLPVTANMDFKTSLFIELENRQGILSEISNAIDIAGSRIESINSDLKDEKTFLINLIITVRDRLHLAAVLRRVKAVPNVITIYRRR</sequence>
<comment type="pathway">
    <text evidence="2">Purine metabolism; ppGpp biosynthesis; ppGpp from GDP: step 1/1.</text>
</comment>
<dbReference type="RefSeq" id="WP_078927824.1">
    <property type="nucleotide sequence ID" value="NZ_FUXX01000002.1"/>
</dbReference>
<dbReference type="EC" id="3.1.7.2" evidence="3"/>
<dbReference type="InterPro" id="IPR002912">
    <property type="entry name" value="ACT_dom"/>
</dbReference>
<dbReference type="PANTHER" id="PTHR21262">
    <property type="entry name" value="GUANOSINE-3',5'-BIS DIPHOSPHATE 3'-PYROPHOSPHOHYDROLASE"/>
    <property type="match status" value="1"/>
</dbReference>
<dbReference type="GO" id="GO:0015970">
    <property type="term" value="P:guanosine tetraphosphate biosynthetic process"/>
    <property type="evidence" value="ECO:0007669"/>
    <property type="project" value="UniProtKB-UniPathway"/>
</dbReference>
<evidence type="ECO:0000256" key="4">
    <source>
        <dbReference type="ARBA" id="ARBA00047968"/>
    </source>
</evidence>
<dbReference type="GO" id="GO:0015949">
    <property type="term" value="P:nucleobase-containing small molecule interconversion"/>
    <property type="evidence" value="ECO:0007669"/>
    <property type="project" value="UniProtKB-ARBA"/>
</dbReference>
<dbReference type="PROSITE" id="PS51880">
    <property type="entry name" value="TGS"/>
    <property type="match status" value="1"/>
</dbReference>
<evidence type="ECO:0000259" key="6">
    <source>
        <dbReference type="PROSITE" id="PS51671"/>
    </source>
</evidence>
<dbReference type="InterPro" id="IPR033655">
    <property type="entry name" value="TGS_RelA/SpoT"/>
</dbReference>
<protein>
    <recommendedName>
        <fullName evidence="3">guanosine-3',5'-bis(diphosphate) 3'-diphosphatase</fullName>
        <ecNumber evidence="3">3.1.7.2</ecNumber>
    </recommendedName>
</protein>
<dbReference type="InterPro" id="IPR003607">
    <property type="entry name" value="HD/PDEase_dom"/>
</dbReference>
<dbReference type="FunFam" id="3.30.460.10:FF:000001">
    <property type="entry name" value="GTP pyrophosphokinase RelA"/>
    <property type="match status" value="1"/>
</dbReference>
<dbReference type="FunFam" id="1.10.3210.10:FF:000001">
    <property type="entry name" value="GTP pyrophosphokinase RelA"/>
    <property type="match status" value="1"/>
</dbReference>
<dbReference type="STRING" id="83771.SAMN02910357_00702"/>
<dbReference type="CDD" id="cd05399">
    <property type="entry name" value="NT_Rel-Spo_like"/>
    <property type="match status" value="1"/>
</dbReference>
<dbReference type="GO" id="GO:0042594">
    <property type="term" value="P:response to starvation"/>
    <property type="evidence" value="ECO:0007669"/>
    <property type="project" value="TreeGrafter"/>
</dbReference>
<keyword evidence="10" id="KW-1185">Reference proteome</keyword>
<comment type="similarity">
    <text evidence="5">Belongs to the relA/spoT family.</text>
</comment>
<dbReference type="Gene3D" id="3.10.20.30">
    <property type="match status" value="1"/>
</dbReference>
<keyword evidence="1 9" id="KW-0378">Hydrolase</keyword>
<evidence type="ECO:0000313" key="10">
    <source>
        <dbReference type="Proteomes" id="UP000242432"/>
    </source>
</evidence>
<dbReference type="UniPathway" id="UPA00908">
    <property type="reaction ID" value="UER00886"/>
</dbReference>
<dbReference type="CDD" id="cd04876">
    <property type="entry name" value="ACT_RelA-SpoT"/>
    <property type="match status" value="1"/>
</dbReference>
<dbReference type="SUPFAM" id="SSF55021">
    <property type="entry name" value="ACT-like"/>
    <property type="match status" value="1"/>
</dbReference>
<feature type="domain" description="TGS" evidence="8">
    <location>
        <begin position="413"/>
        <end position="474"/>
    </location>
</feature>
<reference evidence="10" key="1">
    <citation type="submission" date="2017-02" db="EMBL/GenBank/DDBJ databases">
        <authorList>
            <person name="Varghese N."/>
            <person name="Submissions S."/>
        </authorList>
    </citation>
    <scope>NUCLEOTIDE SEQUENCE [LARGE SCALE GENOMIC DNA]</scope>
    <source>
        <strain evidence="10">DSM 3072</strain>
    </source>
</reference>
<dbReference type="NCBIfam" id="NF008303">
    <property type="entry name" value="PRK11092.1"/>
    <property type="match status" value="1"/>
</dbReference>
<dbReference type="Gene3D" id="1.10.3210.10">
    <property type="entry name" value="Hypothetical protein af1432"/>
    <property type="match status" value="1"/>
</dbReference>
<dbReference type="Pfam" id="PF04607">
    <property type="entry name" value="RelA_SpoT"/>
    <property type="match status" value="1"/>
</dbReference>
<dbReference type="Gene3D" id="3.30.460.10">
    <property type="entry name" value="Beta Polymerase, domain 2"/>
    <property type="match status" value="1"/>
</dbReference>
<dbReference type="InterPro" id="IPR007685">
    <property type="entry name" value="RelA_SpoT"/>
</dbReference>
<gene>
    <name evidence="9" type="ORF">SAMN02745213_00194</name>
</gene>
<accession>A0A1T4UXE7</accession>
<dbReference type="Gene3D" id="3.30.70.260">
    <property type="match status" value="1"/>
</dbReference>
<dbReference type="CDD" id="cd00077">
    <property type="entry name" value="HDc"/>
    <property type="match status" value="1"/>
</dbReference>
<dbReference type="FunFam" id="3.10.20.30:FF:000002">
    <property type="entry name" value="GTP pyrophosphokinase (RelA/SpoT)"/>
    <property type="match status" value="1"/>
</dbReference>
<dbReference type="InterPro" id="IPR045600">
    <property type="entry name" value="RelA/SpoT_AH_RIS"/>
</dbReference>
<dbReference type="Pfam" id="PF13328">
    <property type="entry name" value="HD_4"/>
    <property type="match status" value="1"/>
</dbReference>
<dbReference type="Pfam" id="PF13291">
    <property type="entry name" value="ACT_4"/>
    <property type="match status" value="1"/>
</dbReference>
<evidence type="ECO:0000259" key="7">
    <source>
        <dbReference type="PROSITE" id="PS51831"/>
    </source>
</evidence>
<dbReference type="NCBIfam" id="TIGR00691">
    <property type="entry name" value="spoT_relA"/>
    <property type="match status" value="1"/>
</dbReference>
<evidence type="ECO:0000313" key="9">
    <source>
        <dbReference type="EMBL" id="SKA57315.1"/>
    </source>
</evidence>
<dbReference type="GO" id="GO:0005886">
    <property type="term" value="C:plasma membrane"/>
    <property type="evidence" value="ECO:0007669"/>
    <property type="project" value="TreeGrafter"/>
</dbReference>
<evidence type="ECO:0000256" key="1">
    <source>
        <dbReference type="ARBA" id="ARBA00022801"/>
    </source>
</evidence>
<dbReference type="InterPro" id="IPR012676">
    <property type="entry name" value="TGS-like"/>
</dbReference>
<dbReference type="GO" id="GO:0008893">
    <property type="term" value="F:guanosine-3',5'-bis(diphosphate) 3'-diphosphatase activity"/>
    <property type="evidence" value="ECO:0007669"/>
    <property type="project" value="UniProtKB-EC"/>
</dbReference>
<organism evidence="9 10">
    <name type="scientific">Succinivibrio dextrinosolvens DSM 3072</name>
    <dbReference type="NCBI Taxonomy" id="1123324"/>
    <lineage>
        <taxon>Bacteria</taxon>
        <taxon>Pseudomonadati</taxon>
        <taxon>Pseudomonadota</taxon>
        <taxon>Gammaproteobacteria</taxon>
        <taxon>Aeromonadales</taxon>
        <taxon>Succinivibrionaceae</taxon>
        <taxon>Succinivibrio</taxon>
    </lineage>
</organism>
<dbReference type="InterPro" id="IPR006674">
    <property type="entry name" value="HD_domain"/>
</dbReference>
<dbReference type="InterPro" id="IPR004095">
    <property type="entry name" value="TGS"/>
</dbReference>
<comment type="catalytic activity">
    <reaction evidence="4">
        <text>guanosine 3',5'-bis(diphosphate) + H2O = GDP + diphosphate + H(+)</text>
        <dbReference type="Rhea" id="RHEA:14253"/>
        <dbReference type="ChEBI" id="CHEBI:15377"/>
        <dbReference type="ChEBI" id="CHEBI:15378"/>
        <dbReference type="ChEBI" id="CHEBI:33019"/>
        <dbReference type="ChEBI" id="CHEBI:58189"/>
        <dbReference type="ChEBI" id="CHEBI:77828"/>
        <dbReference type="EC" id="3.1.7.2"/>
    </reaction>
</comment>
<feature type="domain" description="HD" evidence="7">
    <location>
        <begin position="70"/>
        <end position="169"/>
    </location>
</feature>
<evidence type="ECO:0000259" key="8">
    <source>
        <dbReference type="PROSITE" id="PS51880"/>
    </source>
</evidence>
<dbReference type="EMBL" id="FUXX01000002">
    <property type="protein sequence ID" value="SKA57315.1"/>
    <property type="molecule type" value="Genomic_DNA"/>
</dbReference>
<dbReference type="SUPFAM" id="SSF109604">
    <property type="entry name" value="HD-domain/PDEase-like"/>
    <property type="match status" value="1"/>
</dbReference>
<dbReference type="SUPFAM" id="SSF81271">
    <property type="entry name" value="TGS-like"/>
    <property type="match status" value="1"/>
</dbReference>
<name>A0A1T4UXE7_9GAMM</name>
<dbReference type="AlphaFoldDB" id="A0A1T4UXE7"/>
<evidence type="ECO:0000256" key="2">
    <source>
        <dbReference type="ARBA" id="ARBA00024329"/>
    </source>
</evidence>
<dbReference type="GO" id="GO:0008728">
    <property type="term" value="F:GTP diphosphokinase activity"/>
    <property type="evidence" value="ECO:0007669"/>
    <property type="project" value="TreeGrafter"/>
</dbReference>
<evidence type="ECO:0000256" key="3">
    <source>
        <dbReference type="ARBA" id="ARBA00024387"/>
    </source>
</evidence>
<dbReference type="InterPro" id="IPR012675">
    <property type="entry name" value="Beta-grasp_dom_sf"/>
</dbReference>
<dbReference type="InterPro" id="IPR043519">
    <property type="entry name" value="NT_sf"/>
</dbReference>
<proteinExistence type="inferred from homology"/>
<dbReference type="Pfam" id="PF19296">
    <property type="entry name" value="RelA_AH_RIS"/>
    <property type="match status" value="1"/>
</dbReference>
<dbReference type="InterPro" id="IPR004811">
    <property type="entry name" value="RelA/Spo_fam"/>
</dbReference>
<dbReference type="SMART" id="SM00471">
    <property type="entry name" value="HDc"/>
    <property type="match status" value="1"/>
</dbReference>
<comment type="function">
    <text evidence="5">In eubacteria ppGpp (guanosine 3'-diphosphate 5'-diphosphate) is a mediator of the stringent response that coordinates a variety of cellular activities in response to changes in nutritional abundance.</text>
</comment>
<dbReference type="Proteomes" id="UP000242432">
    <property type="component" value="Unassembled WGS sequence"/>
</dbReference>
<dbReference type="SMART" id="SM00954">
    <property type="entry name" value="RelA_SpoT"/>
    <property type="match status" value="1"/>
</dbReference>
<dbReference type="SUPFAM" id="SSF81301">
    <property type="entry name" value="Nucleotidyltransferase"/>
    <property type="match status" value="1"/>
</dbReference>
<dbReference type="PROSITE" id="PS51831">
    <property type="entry name" value="HD"/>
    <property type="match status" value="1"/>
</dbReference>
<dbReference type="Pfam" id="PF02824">
    <property type="entry name" value="TGS"/>
    <property type="match status" value="1"/>
</dbReference>
<evidence type="ECO:0000256" key="5">
    <source>
        <dbReference type="RuleBase" id="RU003847"/>
    </source>
</evidence>
<feature type="domain" description="ACT" evidence="6">
    <location>
        <begin position="649"/>
        <end position="722"/>
    </location>
</feature>
<dbReference type="InterPro" id="IPR045865">
    <property type="entry name" value="ACT-like_dom_sf"/>
</dbReference>
<dbReference type="PROSITE" id="PS51671">
    <property type="entry name" value="ACT"/>
    <property type="match status" value="1"/>
</dbReference>
<dbReference type="CDD" id="cd01668">
    <property type="entry name" value="TGS_RSH"/>
    <property type="match status" value="1"/>
</dbReference>
<dbReference type="PANTHER" id="PTHR21262:SF36">
    <property type="entry name" value="BIFUNCTIONAL (P)PPGPP SYNTHASE_HYDROLASE SPOT"/>
    <property type="match status" value="1"/>
</dbReference>